<organism evidence="7 8">
    <name type="scientific">Intrasporangium chromatireducens Q5-1</name>
    <dbReference type="NCBI Taxonomy" id="584657"/>
    <lineage>
        <taxon>Bacteria</taxon>
        <taxon>Bacillati</taxon>
        <taxon>Actinomycetota</taxon>
        <taxon>Actinomycetes</taxon>
        <taxon>Micrococcales</taxon>
        <taxon>Intrasporangiaceae</taxon>
        <taxon>Intrasporangium</taxon>
    </lineage>
</organism>
<evidence type="ECO:0000256" key="3">
    <source>
        <dbReference type="ARBA" id="ARBA00022692"/>
    </source>
</evidence>
<evidence type="ECO:0000256" key="4">
    <source>
        <dbReference type="ARBA" id="ARBA00022989"/>
    </source>
</evidence>
<dbReference type="PANTHER" id="PTHR47089:SF1">
    <property type="entry name" value="GUANOSINE ABC TRANSPORTER PERMEASE PROTEIN NUPP"/>
    <property type="match status" value="1"/>
</dbReference>
<dbReference type="PATRIC" id="fig|584657.3.peg.3050"/>
<dbReference type="GO" id="GO:0022857">
    <property type="term" value="F:transmembrane transporter activity"/>
    <property type="evidence" value="ECO:0007669"/>
    <property type="project" value="InterPro"/>
</dbReference>
<name>W9GJT6_9MICO</name>
<keyword evidence="8" id="KW-1185">Reference proteome</keyword>
<dbReference type="Proteomes" id="UP000019494">
    <property type="component" value="Unassembled WGS sequence"/>
</dbReference>
<keyword evidence="5 6" id="KW-0472">Membrane</keyword>
<feature type="transmembrane region" description="Helical" evidence="6">
    <location>
        <begin position="196"/>
        <end position="214"/>
    </location>
</feature>
<comment type="subcellular location">
    <subcellularLocation>
        <location evidence="1">Cell membrane</location>
        <topology evidence="1">Multi-pass membrane protein</topology>
    </subcellularLocation>
</comment>
<proteinExistence type="predicted"/>
<evidence type="ECO:0000256" key="5">
    <source>
        <dbReference type="ARBA" id="ARBA00023136"/>
    </source>
</evidence>
<evidence type="ECO:0000313" key="7">
    <source>
        <dbReference type="EMBL" id="EWT05063.1"/>
    </source>
</evidence>
<evidence type="ECO:0000256" key="1">
    <source>
        <dbReference type="ARBA" id="ARBA00004651"/>
    </source>
</evidence>
<comment type="caution">
    <text evidence="7">The sequence shown here is derived from an EMBL/GenBank/DDBJ whole genome shotgun (WGS) entry which is preliminary data.</text>
</comment>
<feature type="transmembrane region" description="Helical" evidence="6">
    <location>
        <begin position="323"/>
        <end position="342"/>
    </location>
</feature>
<dbReference type="EMBL" id="AWQS01000151">
    <property type="protein sequence ID" value="EWT05063.1"/>
    <property type="molecule type" value="Genomic_DNA"/>
</dbReference>
<dbReference type="CDD" id="cd06580">
    <property type="entry name" value="TM_PBP1_transp_TpRbsC_like"/>
    <property type="match status" value="1"/>
</dbReference>
<evidence type="ECO:0000256" key="2">
    <source>
        <dbReference type="ARBA" id="ARBA00022475"/>
    </source>
</evidence>
<protein>
    <submittedName>
        <fullName evidence="7">Sugar ABC transporter permease</fullName>
    </submittedName>
</protein>
<gene>
    <name evidence="7" type="ORF">N864_07550</name>
</gene>
<dbReference type="GO" id="GO:0005886">
    <property type="term" value="C:plasma membrane"/>
    <property type="evidence" value="ECO:0007669"/>
    <property type="project" value="UniProtKB-SubCell"/>
</dbReference>
<dbReference type="InterPro" id="IPR001851">
    <property type="entry name" value="ABC_transp_permease"/>
</dbReference>
<evidence type="ECO:0000313" key="8">
    <source>
        <dbReference type="Proteomes" id="UP000019494"/>
    </source>
</evidence>
<feature type="transmembrane region" description="Helical" evidence="6">
    <location>
        <begin position="54"/>
        <end position="76"/>
    </location>
</feature>
<evidence type="ECO:0000256" key="6">
    <source>
        <dbReference type="SAM" id="Phobius"/>
    </source>
</evidence>
<feature type="transmembrane region" description="Helical" evidence="6">
    <location>
        <begin position="244"/>
        <end position="265"/>
    </location>
</feature>
<dbReference type="PANTHER" id="PTHR47089">
    <property type="entry name" value="ABC TRANSPORTER, PERMEASE PROTEIN"/>
    <property type="match status" value="1"/>
</dbReference>
<dbReference type="Pfam" id="PF02653">
    <property type="entry name" value="BPD_transp_2"/>
    <property type="match status" value="1"/>
</dbReference>
<dbReference type="AlphaFoldDB" id="W9GJT6"/>
<feature type="transmembrane region" description="Helical" evidence="6">
    <location>
        <begin position="111"/>
        <end position="132"/>
    </location>
</feature>
<feature type="transmembrane region" description="Helical" evidence="6">
    <location>
        <begin position="12"/>
        <end position="34"/>
    </location>
</feature>
<feature type="transmembrane region" description="Helical" evidence="6">
    <location>
        <begin position="88"/>
        <end position="105"/>
    </location>
</feature>
<keyword evidence="4 6" id="KW-1133">Transmembrane helix</keyword>
<feature type="transmembrane region" description="Helical" evidence="6">
    <location>
        <begin position="141"/>
        <end position="159"/>
    </location>
</feature>
<keyword evidence="2" id="KW-1003">Cell membrane</keyword>
<keyword evidence="3 6" id="KW-0812">Transmembrane</keyword>
<feature type="transmembrane region" description="Helical" evidence="6">
    <location>
        <begin position="277"/>
        <end position="303"/>
    </location>
</feature>
<accession>W9GJT6</accession>
<sequence length="371" mass="38771">MNTRLDGRRILMAIAAPLLAVVVAVVVTSLILIVAKDPVGQVWSTILSAPKPRVLSAIINAATVYYLSAVAVAIGFKMNLFNIGVDGQYRIAAFFAALVAGQGWLPGPLNILLGLIVAVVAGGLWAAIAGLLKVWRGVSEVISTIMLNAIATALVAFLLRKVAIESGGSNVVQTKPLPESSQVPGFNLIPGSSREVYGLIILAILVGIAYWFVLNKTRFGFDLRATGASETAAVASGVKVKRMVALSMIISGGAAGLVGMPLLFGQDYSYGSTFQPGLGFAGIAIALLGRNHPIGIALAALLWSFLDQQSNALQIQAGVSDKLVLVIQGVIVLSVVIAYEIVRRANVRIEQRRVAARLAAEAGSPLEGARA</sequence>
<reference evidence="8" key="1">
    <citation type="submission" date="2013-08" db="EMBL/GenBank/DDBJ databases">
        <title>Intrasporangium oryzae NRRL B-24470.</title>
        <authorList>
            <person name="Liu H."/>
            <person name="Wang G."/>
        </authorList>
    </citation>
    <scope>NUCLEOTIDE SEQUENCE [LARGE SCALE GENOMIC DNA]</scope>
    <source>
        <strain evidence="8">Q5-1</strain>
    </source>
</reference>